<dbReference type="EMBL" id="CM045763">
    <property type="protein sequence ID" value="KAI8023694.1"/>
    <property type="molecule type" value="Genomic_DNA"/>
</dbReference>
<evidence type="ECO:0000313" key="1">
    <source>
        <dbReference type="EMBL" id="KAI8023694.1"/>
    </source>
</evidence>
<keyword evidence="2" id="KW-1185">Reference proteome</keyword>
<evidence type="ECO:0000313" key="2">
    <source>
        <dbReference type="Proteomes" id="UP001060215"/>
    </source>
</evidence>
<gene>
    <name evidence="1" type="ORF">LOK49_LG03G00340</name>
</gene>
<accession>A0ACC0IFI0</accession>
<protein>
    <submittedName>
        <fullName evidence="1">Uncharacterized protein</fullName>
    </submittedName>
</protein>
<name>A0ACC0IFI0_9ERIC</name>
<proteinExistence type="predicted"/>
<dbReference type="Proteomes" id="UP001060215">
    <property type="component" value="Chromosome 6"/>
</dbReference>
<reference evidence="1 2" key="1">
    <citation type="journal article" date="2022" name="Plant J.">
        <title>Chromosome-level genome of Camellia lanceoleosa provides a valuable resource for understanding genome evolution and self-incompatibility.</title>
        <authorList>
            <person name="Gong W."/>
            <person name="Xiao S."/>
            <person name="Wang L."/>
            <person name="Liao Z."/>
            <person name="Chang Y."/>
            <person name="Mo W."/>
            <person name="Hu G."/>
            <person name="Li W."/>
            <person name="Zhao G."/>
            <person name="Zhu H."/>
            <person name="Hu X."/>
            <person name="Ji K."/>
            <person name="Xiang X."/>
            <person name="Song Q."/>
            <person name="Yuan D."/>
            <person name="Jin S."/>
            <person name="Zhang L."/>
        </authorList>
    </citation>
    <scope>NUCLEOTIDE SEQUENCE [LARGE SCALE GENOMIC DNA]</scope>
    <source>
        <strain evidence="1">SQ_2022a</strain>
    </source>
</reference>
<sequence>MDSIIGGGDEITVGCILSIKTTLGEVLEGQVMSFDPHSNILVFQEGIQSVSGPRNIRLLKCNFIRDITYLGRAEDPFDFKKWDIDLNILQAREESAIRQAETEAERIGVGVTEQAQDIFDALSKTLPVHWEKTVIVVMNEVRVGSPYLPESVTGGTPAANIRVRKVLERVRKKMQTQGGSQ</sequence>
<comment type="caution">
    <text evidence="1">The sequence shown here is derived from an EMBL/GenBank/DDBJ whole genome shotgun (WGS) entry which is preliminary data.</text>
</comment>
<organism evidence="1 2">
    <name type="scientific">Camellia lanceoleosa</name>
    <dbReference type="NCBI Taxonomy" id="1840588"/>
    <lineage>
        <taxon>Eukaryota</taxon>
        <taxon>Viridiplantae</taxon>
        <taxon>Streptophyta</taxon>
        <taxon>Embryophyta</taxon>
        <taxon>Tracheophyta</taxon>
        <taxon>Spermatophyta</taxon>
        <taxon>Magnoliopsida</taxon>
        <taxon>eudicotyledons</taxon>
        <taxon>Gunneridae</taxon>
        <taxon>Pentapetalae</taxon>
        <taxon>asterids</taxon>
        <taxon>Ericales</taxon>
        <taxon>Theaceae</taxon>
        <taxon>Camellia</taxon>
    </lineage>
</organism>